<dbReference type="AlphaFoldDB" id="A0A0F9EM88"/>
<comment type="caution">
    <text evidence="1">The sequence shown here is derived from an EMBL/GenBank/DDBJ whole genome shotgun (WGS) entry which is preliminary data.</text>
</comment>
<organism evidence="1">
    <name type="scientific">marine sediment metagenome</name>
    <dbReference type="NCBI Taxonomy" id="412755"/>
    <lineage>
        <taxon>unclassified sequences</taxon>
        <taxon>metagenomes</taxon>
        <taxon>ecological metagenomes</taxon>
    </lineage>
</organism>
<gene>
    <name evidence="1" type="ORF">LCGC14_2135830</name>
</gene>
<proteinExistence type="predicted"/>
<protein>
    <submittedName>
        <fullName evidence="1">Uncharacterized protein</fullName>
    </submittedName>
</protein>
<reference evidence="1" key="1">
    <citation type="journal article" date="2015" name="Nature">
        <title>Complex archaea that bridge the gap between prokaryotes and eukaryotes.</title>
        <authorList>
            <person name="Spang A."/>
            <person name="Saw J.H."/>
            <person name="Jorgensen S.L."/>
            <person name="Zaremba-Niedzwiedzka K."/>
            <person name="Martijn J."/>
            <person name="Lind A.E."/>
            <person name="van Eijk R."/>
            <person name="Schleper C."/>
            <person name="Guy L."/>
            <person name="Ettema T.J."/>
        </authorList>
    </citation>
    <scope>NUCLEOTIDE SEQUENCE</scope>
</reference>
<dbReference type="EMBL" id="LAZR01026888">
    <property type="protein sequence ID" value="KKL67351.1"/>
    <property type="molecule type" value="Genomic_DNA"/>
</dbReference>
<evidence type="ECO:0000313" key="1">
    <source>
        <dbReference type="EMBL" id="KKL67351.1"/>
    </source>
</evidence>
<name>A0A0F9EM88_9ZZZZ</name>
<accession>A0A0F9EM88</accession>
<sequence length="56" mass="6355">MSTSIHSKTLSNEQFEKELQLRLDKIRKVMDDEECQGAEKLDTIADIVNETDTSGL</sequence>